<gene>
    <name evidence="1" type="ORF">M5X04_26880</name>
</gene>
<dbReference type="InterPro" id="IPR011604">
    <property type="entry name" value="PDDEXK-like_dom_sf"/>
</dbReference>
<reference evidence="1 2" key="1">
    <citation type="submission" date="2022-05" db="EMBL/GenBank/DDBJ databases">
        <title>Genome Sequencing of Bee-Associated Microbes.</title>
        <authorList>
            <person name="Dunlap C."/>
        </authorList>
    </citation>
    <scope>NUCLEOTIDE SEQUENCE [LARGE SCALE GENOMIC DNA]</scope>
    <source>
        <strain evidence="1 2">NRRL NRS-750</strain>
    </source>
</reference>
<organism evidence="1 2">
    <name type="scientific">Paenibacillus alvei</name>
    <name type="common">Bacillus alvei</name>
    <dbReference type="NCBI Taxonomy" id="44250"/>
    <lineage>
        <taxon>Bacteria</taxon>
        <taxon>Bacillati</taxon>
        <taxon>Bacillota</taxon>
        <taxon>Bacilli</taxon>
        <taxon>Bacillales</taxon>
        <taxon>Paenibacillaceae</taxon>
        <taxon>Paenibacillus</taxon>
    </lineage>
</organism>
<keyword evidence="2" id="KW-1185">Reference proteome</keyword>
<evidence type="ECO:0008006" key="3">
    <source>
        <dbReference type="Google" id="ProtNLM"/>
    </source>
</evidence>
<comment type="caution">
    <text evidence="1">The sequence shown here is derived from an EMBL/GenBank/DDBJ whole genome shotgun (WGS) entry which is preliminary data.</text>
</comment>
<sequence length="362" mass="41604">MESYYGGGGRISTVVTKTGAQVLRERTQADEAVSLGDRMVSDFLAMLDTWHAAPEVYDDELDAQIHRWYADILTDRKRKIWPPRNMPYFSPSSANSCRRELYEKMRKSPKDKRIQPPHQGRWTRFGTAIGDTIQRDLLFIEKHYASYTGENPAFTLDRNDRGEPMFEDFAKRNQLVEYNDKSFALHGTCDGILNYGGIRVGLEIKSKQTTAAKTSHYSMRAPDESHVKQCVTYSLMYGVDHYIILYVNAAKSGWNMSDEQYAKNPDVRAFHIFVTERDKQALLDEFTDVIQAVEDGNPPPVNPEKWLFNGFKTAIARSLTDEEFAQLERKVAQVLRSRMTDAKKRDYARCLDDIVRLRGEAV</sequence>
<dbReference type="EMBL" id="JAMDLY010000024">
    <property type="protein sequence ID" value="MCY9532938.1"/>
    <property type="molecule type" value="Genomic_DNA"/>
</dbReference>
<proteinExistence type="predicted"/>
<protein>
    <recommendedName>
        <fullName evidence="3">YqaJ viral recombinase domain-containing protein</fullName>
    </recommendedName>
</protein>
<accession>A0ABT4EKI2</accession>
<dbReference type="Proteomes" id="UP001527090">
    <property type="component" value="Unassembled WGS sequence"/>
</dbReference>
<name>A0ABT4EKI2_PAEAL</name>
<dbReference type="RefSeq" id="WP_268633018.1">
    <property type="nucleotide sequence ID" value="NZ_JAMDLY010000024.1"/>
</dbReference>
<evidence type="ECO:0000313" key="2">
    <source>
        <dbReference type="Proteomes" id="UP001527090"/>
    </source>
</evidence>
<evidence type="ECO:0000313" key="1">
    <source>
        <dbReference type="EMBL" id="MCY9532938.1"/>
    </source>
</evidence>
<dbReference type="Gene3D" id="3.90.320.10">
    <property type="match status" value="1"/>
</dbReference>